<name>A0A8B6H4H3_MYTGA</name>
<evidence type="ECO:0000313" key="5">
    <source>
        <dbReference type="Proteomes" id="UP000596742"/>
    </source>
</evidence>
<dbReference type="Gene3D" id="3.30.420.40">
    <property type="match status" value="2"/>
</dbReference>
<dbReference type="OrthoDB" id="2963168at2759"/>
<dbReference type="AlphaFoldDB" id="A0A8B6H4H3"/>
<gene>
    <name evidence="4" type="ORF">MGAL_10B013710</name>
</gene>
<evidence type="ECO:0000256" key="2">
    <source>
        <dbReference type="ARBA" id="ARBA00022741"/>
    </source>
</evidence>
<comment type="similarity">
    <text evidence="1">Belongs to the heat shock protein 70 family.</text>
</comment>
<evidence type="ECO:0000256" key="1">
    <source>
        <dbReference type="ARBA" id="ARBA00007381"/>
    </source>
</evidence>
<accession>A0A8B6H4H3</accession>
<evidence type="ECO:0000313" key="4">
    <source>
        <dbReference type="EMBL" id="VDI73661.1"/>
    </source>
</evidence>
<dbReference type="InterPro" id="IPR013126">
    <property type="entry name" value="Hsp_70_fam"/>
</dbReference>
<dbReference type="Pfam" id="PF00012">
    <property type="entry name" value="HSP70"/>
    <property type="match status" value="1"/>
</dbReference>
<dbReference type="PANTHER" id="PTHR14187">
    <property type="entry name" value="ALPHA KINASE/ELONGATION FACTOR 2 KINASE"/>
    <property type="match status" value="1"/>
</dbReference>
<dbReference type="PANTHER" id="PTHR14187:SF5">
    <property type="entry name" value="HEAT SHOCK 70 KDA PROTEIN 12A"/>
    <property type="match status" value="1"/>
</dbReference>
<keyword evidence="5" id="KW-1185">Reference proteome</keyword>
<dbReference type="CDD" id="cd10229">
    <property type="entry name" value="ASKHA_NBD_HSP70_HSPA12"/>
    <property type="match status" value="1"/>
</dbReference>
<dbReference type="GO" id="GO:0005524">
    <property type="term" value="F:ATP binding"/>
    <property type="evidence" value="ECO:0007669"/>
    <property type="project" value="UniProtKB-KW"/>
</dbReference>
<proteinExistence type="inferred from homology"/>
<dbReference type="EMBL" id="UYJE01009451">
    <property type="protein sequence ID" value="VDI73661.1"/>
    <property type="molecule type" value="Genomic_DNA"/>
</dbReference>
<dbReference type="GO" id="GO:0140662">
    <property type="term" value="F:ATP-dependent protein folding chaperone"/>
    <property type="evidence" value="ECO:0007669"/>
    <property type="project" value="InterPro"/>
</dbReference>
<evidence type="ECO:0000256" key="3">
    <source>
        <dbReference type="ARBA" id="ARBA00022840"/>
    </source>
</evidence>
<dbReference type="SUPFAM" id="SSF53067">
    <property type="entry name" value="Actin-like ATPase domain"/>
    <property type="match status" value="2"/>
</dbReference>
<organism evidence="4 5">
    <name type="scientific">Mytilus galloprovincialis</name>
    <name type="common">Mediterranean mussel</name>
    <dbReference type="NCBI Taxonomy" id="29158"/>
    <lineage>
        <taxon>Eukaryota</taxon>
        <taxon>Metazoa</taxon>
        <taxon>Spiralia</taxon>
        <taxon>Lophotrochozoa</taxon>
        <taxon>Mollusca</taxon>
        <taxon>Bivalvia</taxon>
        <taxon>Autobranchia</taxon>
        <taxon>Pteriomorphia</taxon>
        <taxon>Mytilida</taxon>
        <taxon>Mytiloidea</taxon>
        <taxon>Mytilidae</taxon>
        <taxon>Mytilinae</taxon>
        <taxon>Mytilus</taxon>
    </lineage>
</organism>
<keyword evidence="2" id="KW-0547">Nucleotide-binding</keyword>
<protein>
    <submittedName>
        <fullName evidence="4">Uncharacterized protein</fullName>
    </submittedName>
</protein>
<comment type="caution">
    <text evidence="4">The sequence shown here is derived from an EMBL/GenBank/DDBJ whole genome shotgun (WGS) entry which is preliminary data.</text>
</comment>
<dbReference type="InterPro" id="IPR043129">
    <property type="entry name" value="ATPase_NBD"/>
</dbReference>
<dbReference type="Proteomes" id="UP000596742">
    <property type="component" value="Unassembled WGS sequence"/>
</dbReference>
<keyword evidence="3" id="KW-0067">ATP-binding</keyword>
<reference evidence="4" key="1">
    <citation type="submission" date="2018-11" db="EMBL/GenBank/DDBJ databases">
        <authorList>
            <person name="Alioto T."/>
            <person name="Alioto T."/>
        </authorList>
    </citation>
    <scope>NUCLEOTIDE SEQUENCE</scope>
</reference>
<sequence>MAEDGAVSGKYLMVAAIDFGTSYSGYAYSTREDFETDPNKIIVNNPYNAGAIGLMSLKEPTCILLDEEKKCVAFGYDAENQFVDLASDNKQDSYYFFQRFKMKLHEIISPFMTATEIGGKEIPAIDVFALSIKALMEKVIEVCRKQGADFIKIEDIKWVLTVPAIWSEKAKRFMRQSAEKAGIPEENLLIALEPECASVYCQYLKTEHMIGAEGGFKASSPNSKYMVVDLGGGTADIAVHEKMEGHHLKELCRATGGACGGTSVDDEFLLFLQEIFESEVIKQFKIDDPESFLLLLRSFESAKRKKQPNTTGKVSIHLPYVPLSKLCEDYHQQKVEEVINSSSLHHVVVFKSGHLRIDADYFKSFFNKTLKKLETVMQKVFEDARVQGVENIILVGGFAECELVQKTIRSCFPSKRVIIPYECGLAVLKGAVMYGHKPSYISARVVAFTYGVCVAKPYDKRLHDRNHLTMFNGKEYSKDLFHKTVERETDLEIGTKIVLKFITSQPFQKYIKIKMYLSKSKNPVYVDEDDCSYVGRSILTVNYPTREAQHVSVIFTFGDTEIKIEKAKNDTGDKYEGSLDLLSEDHSDEQLEGDIIPDILLIDN</sequence>